<keyword evidence="3" id="KW-0677">Repeat</keyword>
<dbReference type="InterPro" id="IPR036322">
    <property type="entry name" value="WD40_repeat_dom_sf"/>
</dbReference>
<accession>A0A7S0H200</accession>
<evidence type="ECO:0000256" key="2">
    <source>
        <dbReference type="ARBA" id="ARBA00022574"/>
    </source>
</evidence>
<evidence type="ECO:0000259" key="5">
    <source>
        <dbReference type="PROSITE" id="PS51394"/>
    </source>
</evidence>
<reference evidence="7" key="1">
    <citation type="submission" date="2021-01" db="EMBL/GenBank/DDBJ databases">
        <authorList>
            <person name="Corre E."/>
            <person name="Pelletier E."/>
            <person name="Niang G."/>
            <person name="Scheremetjew M."/>
            <person name="Finn R."/>
            <person name="Kale V."/>
            <person name="Holt S."/>
            <person name="Cochrane G."/>
            <person name="Meng A."/>
            <person name="Brown T."/>
            <person name="Cohen L."/>
        </authorList>
    </citation>
    <scope>NUCLEOTIDE SEQUENCE</scope>
    <source>
        <strain evidence="7">CCMP2058</strain>
    </source>
</reference>
<sequence length="763" mass="83163">MSKEKSDSTNQFILSATLLHGSGTRDIAVESNTRLVVAEANTGSVRVWEKKDPEGWSRVGMTKGDERLHHGLCMVVAKLEAKGYPSNIFASGGGDKKAILFTSDGTRIAELPGHTNAVHSFSVTSSGLILTGSWDGKAREWPSTHGAKPYVYPDHKNSAVVLGLSTGEVVTAGGEGDVRVYRNHVLVKANKKAHGHVVRKVVEHPLGFATCANDGAVKVWSNEGDCLVSFVAYGLETKFVYGLCVIPSSNELVTCDDGSQVKIWTPDGKPVQTIPHPSVVRAVQALPNGDIVTCGSDGMARIFTRSSQRVAGIQEVQAFQSASSQGMQEIDLKSLPGEAELMKPGAKDGQVRIFNVQNKAMVYRWSQDDLKWVLVGQAMGSGRGKPKPKKTKLDGKEYDHVTKVFITESQSVMLGWNVDDDPRDVVDSFATLYSLPEDLKQQVYNFVAPKTNPQAIAARKERERKERVANATRHVPVHVKVGMKLFSDTKNISAMKSRLRQTLTKHSATKSQLEAFSLLMSTIENTSKYHSSSFTKAEKEIVLTMIEWKGKEVLAVLDSLRLLMQHADAIKTLSKDPKLQIKLLSFISDPNAPKFQLALSFRVLANYVGRRPRTEMERKKIGAPLEIKNFFKDAVAATTTILHTSNDKTVLSAGCVFLCNLICWMGTSSLDTPQLAIQIVDALIPVLVAGKGPGNSLYYALVAVASAAMAFEEIKKHASEKAKSVKSAVTGAQGKSQAVIEALEDFVKVFGCDKHNVTDIKIC</sequence>
<dbReference type="PROSITE" id="PS51394">
    <property type="entry name" value="PFU"/>
    <property type="match status" value="1"/>
</dbReference>
<protein>
    <submittedName>
        <fullName evidence="7">Uncharacterized protein</fullName>
    </submittedName>
</protein>
<dbReference type="AlphaFoldDB" id="A0A7S0H200"/>
<dbReference type="SUPFAM" id="SSF50978">
    <property type="entry name" value="WD40 repeat-like"/>
    <property type="match status" value="1"/>
</dbReference>
<dbReference type="InterPro" id="IPR015155">
    <property type="entry name" value="PFU"/>
</dbReference>
<dbReference type="Gene3D" id="3.10.20.870">
    <property type="entry name" value="PFU (PLAA family ubiquitin binding), C-terminal domain"/>
    <property type="match status" value="1"/>
</dbReference>
<feature type="domain" description="PUL" evidence="6">
    <location>
        <begin position="473"/>
        <end position="749"/>
    </location>
</feature>
<dbReference type="PROSITE" id="PS51396">
    <property type="entry name" value="PUL"/>
    <property type="match status" value="1"/>
</dbReference>
<dbReference type="Gene3D" id="2.130.10.10">
    <property type="entry name" value="YVTN repeat-like/Quinoprotein amine dehydrogenase"/>
    <property type="match status" value="1"/>
</dbReference>
<feature type="repeat" description="WD" evidence="4">
    <location>
        <begin position="111"/>
        <end position="141"/>
    </location>
</feature>
<comment type="subcellular location">
    <subcellularLocation>
        <location evidence="1">Cytoplasm</location>
    </subcellularLocation>
</comment>
<dbReference type="InterPro" id="IPR001680">
    <property type="entry name" value="WD40_rpt"/>
</dbReference>
<evidence type="ECO:0000313" key="7">
    <source>
        <dbReference type="EMBL" id="CAD8454551.1"/>
    </source>
</evidence>
<name>A0A7S0H200_9EUKA</name>
<gene>
    <name evidence="7" type="ORF">LAMO00422_LOCUS13494</name>
</gene>
<evidence type="ECO:0000259" key="6">
    <source>
        <dbReference type="PROSITE" id="PS51396"/>
    </source>
</evidence>
<dbReference type="GO" id="GO:0005634">
    <property type="term" value="C:nucleus"/>
    <property type="evidence" value="ECO:0007669"/>
    <property type="project" value="TreeGrafter"/>
</dbReference>
<dbReference type="InterPro" id="IPR038122">
    <property type="entry name" value="PFU_sf"/>
</dbReference>
<evidence type="ECO:0000256" key="4">
    <source>
        <dbReference type="PROSITE-ProRule" id="PRU00221"/>
    </source>
</evidence>
<dbReference type="GO" id="GO:0043130">
    <property type="term" value="F:ubiquitin binding"/>
    <property type="evidence" value="ECO:0007669"/>
    <property type="project" value="TreeGrafter"/>
</dbReference>
<dbReference type="InterPro" id="IPR011989">
    <property type="entry name" value="ARM-like"/>
</dbReference>
<dbReference type="EMBL" id="HBEM01019738">
    <property type="protein sequence ID" value="CAD8454551.1"/>
    <property type="molecule type" value="Transcribed_RNA"/>
</dbReference>
<keyword evidence="2 4" id="KW-0853">WD repeat</keyword>
<evidence type="ECO:0000256" key="3">
    <source>
        <dbReference type="ARBA" id="ARBA00022737"/>
    </source>
</evidence>
<dbReference type="InterPro" id="IPR015943">
    <property type="entry name" value="WD40/YVTN_repeat-like_dom_sf"/>
</dbReference>
<dbReference type="InterPro" id="IPR013535">
    <property type="entry name" value="PUL_dom"/>
</dbReference>
<organism evidence="7">
    <name type="scientific">Amorphochlora amoebiformis</name>
    <dbReference type="NCBI Taxonomy" id="1561963"/>
    <lineage>
        <taxon>Eukaryota</taxon>
        <taxon>Sar</taxon>
        <taxon>Rhizaria</taxon>
        <taxon>Cercozoa</taxon>
        <taxon>Chlorarachniophyceae</taxon>
        <taxon>Amorphochlora</taxon>
    </lineage>
</organism>
<dbReference type="GO" id="GO:0005737">
    <property type="term" value="C:cytoplasm"/>
    <property type="evidence" value="ECO:0007669"/>
    <property type="project" value="UniProtKB-SubCell"/>
</dbReference>
<dbReference type="Pfam" id="PF00400">
    <property type="entry name" value="WD40"/>
    <property type="match status" value="3"/>
</dbReference>
<dbReference type="PROSITE" id="PS50082">
    <property type="entry name" value="WD_REPEATS_2"/>
    <property type="match status" value="1"/>
</dbReference>
<dbReference type="PANTHER" id="PTHR19849">
    <property type="entry name" value="PHOSPHOLIPASE A-2-ACTIVATING PROTEIN"/>
    <property type="match status" value="1"/>
</dbReference>
<proteinExistence type="predicted"/>
<dbReference type="Gene3D" id="1.25.10.10">
    <property type="entry name" value="Leucine-rich Repeat Variant"/>
    <property type="match status" value="1"/>
</dbReference>
<dbReference type="Pfam" id="PF09070">
    <property type="entry name" value="PFU"/>
    <property type="match status" value="1"/>
</dbReference>
<feature type="domain" description="PFU" evidence="5">
    <location>
        <begin position="364"/>
        <end position="461"/>
    </location>
</feature>
<dbReference type="PANTHER" id="PTHR19849:SF1">
    <property type="entry name" value="F-BOX_WD REPEAT-CONTAINING PROTEIN 7"/>
    <property type="match status" value="1"/>
</dbReference>
<dbReference type="SMART" id="SM00320">
    <property type="entry name" value="WD40"/>
    <property type="match status" value="6"/>
</dbReference>
<dbReference type="GO" id="GO:0043161">
    <property type="term" value="P:proteasome-mediated ubiquitin-dependent protein catabolic process"/>
    <property type="evidence" value="ECO:0007669"/>
    <property type="project" value="TreeGrafter"/>
</dbReference>
<dbReference type="GO" id="GO:0010992">
    <property type="term" value="P:ubiquitin recycling"/>
    <property type="evidence" value="ECO:0007669"/>
    <property type="project" value="TreeGrafter"/>
</dbReference>
<dbReference type="Pfam" id="PF08324">
    <property type="entry name" value="PUL"/>
    <property type="match status" value="1"/>
</dbReference>
<evidence type="ECO:0000256" key="1">
    <source>
        <dbReference type="ARBA" id="ARBA00004496"/>
    </source>
</evidence>